<dbReference type="Pfam" id="PF17963">
    <property type="entry name" value="Big_9"/>
    <property type="match status" value="6"/>
</dbReference>
<dbReference type="Pfam" id="PF13517">
    <property type="entry name" value="FG-GAP_3"/>
    <property type="match status" value="1"/>
</dbReference>
<dbReference type="Gene3D" id="2.60.40.3440">
    <property type="match status" value="6"/>
</dbReference>
<dbReference type="PANTHER" id="PTHR46580:SF2">
    <property type="entry name" value="MAM DOMAIN-CONTAINING PROTEIN"/>
    <property type="match status" value="1"/>
</dbReference>
<dbReference type="InterPro" id="IPR013517">
    <property type="entry name" value="FG-GAP"/>
</dbReference>
<dbReference type="RefSeq" id="WP_070394257.1">
    <property type="nucleotide sequence ID" value="NZ_CP017599.1"/>
</dbReference>
<dbReference type="OrthoDB" id="502520at2"/>
<protein>
    <recommendedName>
        <fullName evidence="4">Cadherin-like domain-containing protein</fullName>
    </recommendedName>
</protein>
<keyword evidence="1" id="KW-0732">Signal</keyword>
<dbReference type="PANTHER" id="PTHR46580">
    <property type="entry name" value="SENSOR KINASE-RELATED"/>
    <property type="match status" value="1"/>
</dbReference>
<dbReference type="KEGG" id="mpro:BJP34_22440"/>
<accession>A0A1D8TW95</accession>
<name>A0A1D8TW95_9CYAN</name>
<evidence type="ECO:0008006" key="4">
    <source>
        <dbReference type="Google" id="ProtNLM"/>
    </source>
</evidence>
<evidence type="ECO:0000313" key="2">
    <source>
        <dbReference type="EMBL" id="AOX01825.1"/>
    </source>
</evidence>
<evidence type="ECO:0000256" key="1">
    <source>
        <dbReference type="ARBA" id="ARBA00022729"/>
    </source>
</evidence>
<dbReference type="AlphaFoldDB" id="A0A1D8TW95"/>
<dbReference type="InterPro" id="IPR028994">
    <property type="entry name" value="Integrin_alpha_N"/>
</dbReference>
<dbReference type="NCBIfam" id="NF012211">
    <property type="entry name" value="tand_rpt_95"/>
    <property type="match status" value="6"/>
</dbReference>
<dbReference type="Proteomes" id="UP000177870">
    <property type="component" value="Chromosome"/>
</dbReference>
<reference evidence="3" key="1">
    <citation type="submission" date="2016-10" db="EMBL/GenBank/DDBJ databases">
        <title>Comparative genomics uncovers the prolific and rare metabolic potential of the cyanobacterial genus Moorea.</title>
        <authorList>
            <person name="Leao T."/>
            <person name="Castelao G."/>
            <person name="Korobeynikov A."/>
            <person name="Monroe E.A."/>
            <person name="Podell S."/>
            <person name="Glukhov E."/>
            <person name="Allen E."/>
            <person name="Gerwick W.H."/>
            <person name="Gerwick L."/>
        </authorList>
    </citation>
    <scope>NUCLEOTIDE SEQUENCE [LARGE SCALE GENOMIC DNA]</scope>
    <source>
        <strain evidence="3">PAL-8-15-08-1</strain>
    </source>
</reference>
<organism evidence="2 3">
    <name type="scientific">Moorena producens PAL-8-15-08-1</name>
    <dbReference type="NCBI Taxonomy" id="1458985"/>
    <lineage>
        <taxon>Bacteria</taxon>
        <taxon>Bacillati</taxon>
        <taxon>Cyanobacteriota</taxon>
        <taxon>Cyanophyceae</taxon>
        <taxon>Coleofasciculales</taxon>
        <taxon>Coleofasciculaceae</taxon>
        <taxon>Moorena</taxon>
    </lineage>
</organism>
<proteinExistence type="predicted"/>
<dbReference type="SUPFAM" id="SSF69318">
    <property type="entry name" value="Integrin alpha N-terminal domain"/>
    <property type="match status" value="1"/>
</dbReference>
<evidence type="ECO:0000313" key="3">
    <source>
        <dbReference type="Proteomes" id="UP000177870"/>
    </source>
</evidence>
<dbReference type="EMBL" id="CP017599">
    <property type="protein sequence ID" value="AOX01825.1"/>
    <property type="molecule type" value="Genomic_DNA"/>
</dbReference>
<sequence>MVKIQAESFPNLTNFVTENNDDAEGGLLLRIPFGIGPNAFSGTASTTFDLPTGNYEVRLGYFDETDGNSTIDITIGDTELPTLTLDNPPDGAGINPDADSFVNEQISSTVFINNGEVITIDGTRDGQEFARIDFIEFNPLDDNLIAVDDTATTEENTSVTIDVLENDTDIDGNSTLTIVSDASNGTAVVDDNGTAGDFSDDSVIYTPDDGFSGADSFTYELSNGLTTQTATVDIDVAAAVDENSLIAVDDTATTEENTAVTIDVLENDTDIDGNGTVTILNDPSNGTAVVDDNGTAEDSTDDSVIYTPDDGFSGADSFTYELSNGLITKTATVDIDVAAAVDENSLIAVNDTATTEENTAVTIDVLQNDTDVDGNGTVTILNDPSNGTAVVDDNGTAEDSTDDSVIYTPDDGFSGADSFTYELSNGLITKTATVDIDVAAAVDENSLIAVNDTATTEENTAVTIDVLQNDTDVDGNGTVTILNDPSNGTAVVDDNGTAEDSTDDSVIYTPDDGFSGADSFTYELSNGLITKTATVDIDVAAAAVDENSLIAVDDTTTTQENTAVTIDVLQNDTDVDGNGTVTILNDPSNGTAVVDDNGTAGDLTDDFVIYTPDDGFSGADSFTYELSNGLITKTATVDIDVAAAVDENSLIAVDDTATTEENAAVTIDVLANDTDINGNSTLTIVNGPSNGTAVVDDNGTAGDFSDDSVIYTPNNGFNGADSLTYELNNGLTTKTATVDINVTPVEDVASSADIFWRNSQIGSNLAWIMNGTELDQSNPIQAESADSPWEMRGAGDFDGDGQKDILWRNTETGDVNFWLMEGSQFKSTASSSQVSDLNWEIRGTGDFDSDGEEDILWRNTNTGENGVWLMNGTQLDQGIFITRQNNGENLLVAEDGLWQMQGAGDLDNDGDADILWRNTQNQDVYYWRMEGTEYVESVLIASLPISGEWEVRGTMDFDGNGFDDVLLRNGTTGQNEIWRMNETGLQEAVATESLTGQTWQSYV</sequence>
<gene>
    <name evidence="2" type="ORF">BJP34_22440</name>
</gene>
<dbReference type="STRING" id="1458985.BJP34_22440"/>